<dbReference type="GO" id="GO:0006012">
    <property type="term" value="P:galactose metabolic process"/>
    <property type="evidence" value="ECO:0007669"/>
    <property type="project" value="InterPro"/>
</dbReference>
<dbReference type="PRINTS" id="PR00473">
    <property type="entry name" value="GALCTOKINASE"/>
</dbReference>
<name>A0AB35U2D1_9FIRM</name>
<evidence type="ECO:0000313" key="8">
    <source>
        <dbReference type="EMBL" id="MDX8419271.1"/>
    </source>
</evidence>
<keyword evidence="9" id="KW-1185">Reference proteome</keyword>
<evidence type="ECO:0000256" key="4">
    <source>
        <dbReference type="ARBA" id="ARBA00022777"/>
    </source>
</evidence>
<keyword evidence="2" id="KW-0808">Transferase</keyword>
<keyword evidence="5" id="KW-0067">ATP-binding</keyword>
<comment type="caution">
    <text evidence="8">The sequence shown here is derived from an EMBL/GenBank/DDBJ whole genome shotgun (WGS) entry which is preliminary data.</text>
</comment>
<dbReference type="Pfam" id="PF00288">
    <property type="entry name" value="GHMP_kinases_N"/>
    <property type="match status" value="1"/>
</dbReference>
<keyword evidence="4" id="KW-0418">Kinase</keyword>
<dbReference type="PRINTS" id="PR00959">
    <property type="entry name" value="MEVGALKINASE"/>
</dbReference>
<dbReference type="InterPro" id="IPR006204">
    <property type="entry name" value="GHMP_kinase_N_dom"/>
</dbReference>
<sequence>MKAISELKQDVINGVFDESFAKLYGTEGIMYARNRYSHLCDEGKARFGDKEAVFFSAPGRTEVGGNHTDHQLGRVLAASLNLDIAAVVVPSHDNVVTYTADEFKAKPVDISDLAIHPEEKNTTESLIRGIAAAFVNHGHKVSGFGCYAESDVLPGSGMSSSAAFEVLIGTIFSDLFNDGTIGSTDVAKYGQYAENTYFMKASGLMDQMACATGGFVAIDFYDRENPVIEHLDLDLDVMGYDLVITDCKASHADLSDEYSLIPTEMKEAAAVMGQEVLSRVSMADLLSHAVEIREKCGDRAFLRAYHFLNETARAKEEKEALQAKDVQRFLDLVNESGRSSFMYLQNVKVNGDAKHQALAVGLALSEEVLGKEGAFRVHGGGFAGTIQAFVPKHLTGKYLETLDGVFGKGSAHVLRIRSIGGCQIG</sequence>
<feature type="domain" description="GHMP kinase N-terminal" evidence="6">
    <location>
        <begin position="126"/>
        <end position="214"/>
    </location>
</feature>
<dbReference type="InterPro" id="IPR006206">
    <property type="entry name" value="Mevalonate/galactokinase"/>
</dbReference>
<dbReference type="GO" id="GO:0004335">
    <property type="term" value="F:galactokinase activity"/>
    <property type="evidence" value="ECO:0007669"/>
    <property type="project" value="InterPro"/>
</dbReference>
<dbReference type="PIRSF" id="PIRSF000530">
    <property type="entry name" value="Galactokinase"/>
    <property type="match status" value="1"/>
</dbReference>
<dbReference type="AlphaFoldDB" id="A0AB35U2D1"/>
<dbReference type="InterPro" id="IPR000705">
    <property type="entry name" value="Galactokinase"/>
</dbReference>
<proteinExistence type="inferred from homology"/>
<dbReference type="SUPFAM" id="SSF54211">
    <property type="entry name" value="Ribosomal protein S5 domain 2-like"/>
    <property type="match status" value="1"/>
</dbReference>
<dbReference type="SUPFAM" id="SSF55060">
    <property type="entry name" value="GHMP Kinase, C-terminal domain"/>
    <property type="match status" value="1"/>
</dbReference>
<dbReference type="Pfam" id="PF10509">
    <property type="entry name" value="GalKase_gal_bdg"/>
    <property type="match status" value="1"/>
</dbReference>
<keyword evidence="3" id="KW-0547">Nucleotide-binding</keyword>
<dbReference type="Gene3D" id="3.30.230.10">
    <property type="match status" value="1"/>
</dbReference>
<evidence type="ECO:0000256" key="1">
    <source>
        <dbReference type="ARBA" id="ARBA00006566"/>
    </source>
</evidence>
<dbReference type="Gene3D" id="3.30.70.890">
    <property type="entry name" value="GHMP kinase, C-terminal domain"/>
    <property type="match status" value="1"/>
</dbReference>
<dbReference type="InterPro" id="IPR036554">
    <property type="entry name" value="GHMP_kinase_C_sf"/>
</dbReference>
<dbReference type="InterPro" id="IPR014721">
    <property type="entry name" value="Ribsml_uS5_D2-typ_fold_subgr"/>
</dbReference>
<evidence type="ECO:0000259" key="7">
    <source>
        <dbReference type="Pfam" id="PF10509"/>
    </source>
</evidence>
<evidence type="ECO:0000256" key="5">
    <source>
        <dbReference type="ARBA" id="ARBA00022840"/>
    </source>
</evidence>
<evidence type="ECO:0000313" key="9">
    <source>
        <dbReference type="Proteomes" id="UP001286174"/>
    </source>
</evidence>
<dbReference type="PANTHER" id="PTHR10457">
    <property type="entry name" value="MEVALONATE KINASE/GALACTOKINASE"/>
    <property type="match status" value="1"/>
</dbReference>
<dbReference type="Proteomes" id="UP001286174">
    <property type="component" value="Unassembled WGS sequence"/>
</dbReference>
<evidence type="ECO:0000259" key="6">
    <source>
        <dbReference type="Pfam" id="PF00288"/>
    </source>
</evidence>
<accession>A0AB35U2D1</accession>
<dbReference type="RefSeq" id="WP_370595743.1">
    <property type="nucleotide sequence ID" value="NZ_JALBUR010000007.1"/>
</dbReference>
<dbReference type="InterPro" id="IPR020568">
    <property type="entry name" value="Ribosomal_Su5_D2-typ_SF"/>
</dbReference>
<organism evidence="8 9">
    <name type="scientific">Grylomicrobium aquisgranensis</name>
    <dbReference type="NCBI Taxonomy" id="2926318"/>
    <lineage>
        <taxon>Bacteria</taxon>
        <taxon>Bacillati</taxon>
        <taxon>Bacillota</taxon>
        <taxon>Erysipelotrichia</taxon>
        <taxon>Erysipelotrichales</taxon>
        <taxon>Erysipelotrichaceae</taxon>
        <taxon>Grylomicrobium</taxon>
    </lineage>
</organism>
<gene>
    <name evidence="8" type="ORF">MOZ60_04085</name>
</gene>
<dbReference type="GO" id="GO:0005524">
    <property type="term" value="F:ATP binding"/>
    <property type="evidence" value="ECO:0007669"/>
    <property type="project" value="UniProtKB-KW"/>
</dbReference>
<feature type="domain" description="Galactokinase N-terminal" evidence="7">
    <location>
        <begin position="45"/>
        <end position="88"/>
    </location>
</feature>
<comment type="similarity">
    <text evidence="1">Belongs to the GHMP kinase family. GalK subfamily.</text>
</comment>
<dbReference type="PANTHER" id="PTHR10457:SF7">
    <property type="entry name" value="GALACTOKINASE-RELATED"/>
    <property type="match status" value="1"/>
</dbReference>
<dbReference type="InterPro" id="IPR006203">
    <property type="entry name" value="GHMP_knse_ATP-bd_CS"/>
</dbReference>
<protein>
    <submittedName>
        <fullName evidence="8">Galactokinase</fullName>
    </submittedName>
</protein>
<evidence type="ECO:0000256" key="2">
    <source>
        <dbReference type="ARBA" id="ARBA00022679"/>
    </source>
</evidence>
<dbReference type="PROSITE" id="PS00627">
    <property type="entry name" value="GHMP_KINASES_ATP"/>
    <property type="match status" value="1"/>
</dbReference>
<dbReference type="EMBL" id="JALBUR010000007">
    <property type="protein sequence ID" value="MDX8419271.1"/>
    <property type="molecule type" value="Genomic_DNA"/>
</dbReference>
<dbReference type="GO" id="GO:0005829">
    <property type="term" value="C:cytosol"/>
    <property type="evidence" value="ECO:0007669"/>
    <property type="project" value="TreeGrafter"/>
</dbReference>
<dbReference type="InterPro" id="IPR019539">
    <property type="entry name" value="GalKase_N"/>
</dbReference>
<evidence type="ECO:0000256" key="3">
    <source>
        <dbReference type="ARBA" id="ARBA00022741"/>
    </source>
</evidence>
<reference evidence="8 9" key="1">
    <citation type="submission" date="2022-03" db="EMBL/GenBank/DDBJ databases">
        <title>Novel taxa within the pig intestine.</title>
        <authorList>
            <person name="Wylensek D."/>
            <person name="Bishof K."/>
            <person name="Afrizal A."/>
            <person name="Clavel T."/>
        </authorList>
    </citation>
    <scope>NUCLEOTIDE SEQUENCE [LARGE SCALE GENOMIC DNA]</scope>
    <source>
        <strain evidence="8 9">CLA-KB-P133</strain>
    </source>
</reference>